<dbReference type="SUPFAM" id="SSF88723">
    <property type="entry name" value="PIN domain-like"/>
    <property type="match status" value="1"/>
</dbReference>
<evidence type="ECO:0000256" key="2">
    <source>
        <dbReference type="ARBA" id="ARBA00022649"/>
    </source>
</evidence>
<dbReference type="GO" id="GO:0000287">
    <property type="term" value="F:magnesium ion binding"/>
    <property type="evidence" value="ECO:0007669"/>
    <property type="project" value="UniProtKB-UniRule"/>
</dbReference>
<sequence>MIIPDVNLLLYAVITGFPQHKRAHAWWQDAVNGPTRIGLTYPALFGFLRIATNARVLAAPLATTDAIAYVRDWLSQPNVDLLTAGPRHLDIALGLLEKLGTAGNLTTDVQLAAYGIEHDAEIHSSDTDFARFAGLRWTDPLRDW</sequence>
<comment type="cofactor">
    <cofactor evidence="1 7">
        <name>Mg(2+)</name>
        <dbReference type="ChEBI" id="CHEBI:18420"/>
    </cofactor>
</comment>
<evidence type="ECO:0000313" key="10">
    <source>
        <dbReference type="Proteomes" id="UP000554965"/>
    </source>
</evidence>
<dbReference type="AlphaFoldDB" id="A0A7Z7IN01"/>
<evidence type="ECO:0000313" key="9">
    <source>
        <dbReference type="EMBL" id="SOJ56604.1"/>
    </source>
</evidence>
<keyword evidence="4 7" id="KW-0479">Metal-binding</keyword>
<keyword evidence="7" id="KW-0800">Toxin</keyword>
<keyword evidence="10" id="KW-1185">Reference proteome</keyword>
<dbReference type="InterPro" id="IPR006226">
    <property type="entry name" value="Mtu_PIN"/>
</dbReference>
<accession>A0A7Z7IN01</accession>
<evidence type="ECO:0000256" key="6">
    <source>
        <dbReference type="ARBA" id="ARBA00022842"/>
    </source>
</evidence>
<name>A0A7Z7IN01_9MYCO</name>
<evidence type="ECO:0000256" key="3">
    <source>
        <dbReference type="ARBA" id="ARBA00022722"/>
    </source>
</evidence>
<feature type="binding site" evidence="7">
    <location>
        <position position="5"/>
    </location>
    <ligand>
        <name>Mg(2+)</name>
        <dbReference type="ChEBI" id="CHEBI:18420"/>
    </ligand>
</feature>
<evidence type="ECO:0000256" key="7">
    <source>
        <dbReference type="HAMAP-Rule" id="MF_00265"/>
    </source>
</evidence>
<dbReference type="GO" id="GO:0045926">
    <property type="term" value="P:negative regulation of growth"/>
    <property type="evidence" value="ECO:0007669"/>
    <property type="project" value="UniProtKB-ARBA"/>
</dbReference>
<comment type="function">
    <text evidence="7">Toxic component of a toxin-antitoxin (TA) system. An RNase.</text>
</comment>
<dbReference type="Gene3D" id="3.40.50.1010">
    <property type="entry name" value="5'-nuclease"/>
    <property type="match status" value="1"/>
</dbReference>
<keyword evidence="2 7" id="KW-1277">Toxin-antitoxin system</keyword>
<organism evidence="9 10">
    <name type="scientific">Mycobacterium simulans</name>
    <dbReference type="NCBI Taxonomy" id="627089"/>
    <lineage>
        <taxon>Bacteria</taxon>
        <taxon>Bacillati</taxon>
        <taxon>Actinomycetota</taxon>
        <taxon>Actinomycetes</taxon>
        <taxon>Mycobacteriales</taxon>
        <taxon>Mycobacteriaceae</taxon>
        <taxon>Mycobacterium</taxon>
    </lineage>
</organism>
<keyword evidence="5 7" id="KW-0378">Hydrolase</keyword>
<dbReference type="CDD" id="cd18678">
    <property type="entry name" value="PIN_MtVapC25_VapC33-like"/>
    <property type="match status" value="1"/>
</dbReference>
<dbReference type="Proteomes" id="UP000554965">
    <property type="component" value="Unassembled WGS sequence"/>
</dbReference>
<dbReference type="EC" id="3.1.-.-" evidence="7"/>
<dbReference type="InterPro" id="IPR002716">
    <property type="entry name" value="PIN_dom"/>
</dbReference>
<dbReference type="GO" id="GO:0016788">
    <property type="term" value="F:hydrolase activity, acting on ester bonds"/>
    <property type="evidence" value="ECO:0007669"/>
    <property type="project" value="InterPro"/>
</dbReference>
<keyword evidence="3 7" id="KW-0540">Nuclease</keyword>
<dbReference type="Pfam" id="PF01850">
    <property type="entry name" value="PIN"/>
    <property type="match status" value="1"/>
</dbReference>
<evidence type="ECO:0000256" key="5">
    <source>
        <dbReference type="ARBA" id="ARBA00022801"/>
    </source>
</evidence>
<dbReference type="InterPro" id="IPR022907">
    <property type="entry name" value="VapC_family"/>
</dbReference>
<dbReference type="GO" id="GO:0090729">
    <property type="term" value="F:toxin activity"/>
    <property type="evidence" value="ECO:0007669"/>
    <property type="project" value="UniProtKB-KW"/>
</dbReference>
<evidence type="ECO:0000259" key="8">
    <source>
        <dbReference type="Pfam" id="PF01850"/>
    </source>
</evidence>
<feature type="binding site" evidence="7">
    <location>
        <position position="108"/>
    </location>
    <ligand>
        <name>Mg(2+)</name>
        <dbReference type="ChEBI" id="CHEBI:18420"/>
    </ligand>
</feature>
<dbReference type="RefSeq" id="WP_186244202.1">
    <property type="nucleotide sequence ID" value="NZ_OCTY01000002.1"/>
</dbReference>
<evidence type="ECO:0000256" key="4">
    <source>
        <dbReference type="ARBA" id="ARBA00022723"/>
    </source>
</evidence>
<dbReference type="HAMAP" id="MF_00265">
    <property type="entry name" value="VapC_Nob1"/>
    <property type="match status" value="1"/>
</dbReference>
<proteinExistence type="inferred from homology"/>
<protein>
    <recommendedName>
        <fullName evidence="7">Ribonuclease VapC</fullName>
        <shortName evidence="7">RNase VapC</shortName>
        <ecNumber evidence="7">3.1.-.-</ecNumber>
    </recommendedName>
    <alternativeName>
        <fullName evidence="7">Toxin VapC</fullName>
    </alternativeName>
</protein>
<keyword evidence="6 7" id="KW-0460">Magnesium</keyword>
<dbReference type="EMBL" id="OCTY01000002">
    <property type="protein sequence ID" value="SOJ56604.1"/>
    <property type="molecule type" value="Genomic_DNA"/>
</dbReference>
<evidence type="ECO:0000256" key="1">
    <source>
        <dbReference type="ARBA" id="ARBA00001946"/>
    </source>
</evidence>
<comment type="similarity">
    <text evidence="7">Belongs to the PINc/VapC protein family.</text>
</comment>
<gene>
    <name evidence="7" type="primary">vapC</name>
    <name evidence="9" type="ORF">MSIMFB_04082</name>
</gene>
<dbReference type="NCBIfam" id="TIGR00028">
    <property type="entry name" value="Mtu_PIN_fam"/>
    <property type="match status" value="1"/>
</dbReference>
<dbReference type="GO" id="GO:0004540">
    <property type="term" value="F:RNA nuclease activity"/>
    <property type="evidence" value="ECO:0007669"/>
    <property type="project" value="InterPro"/>
</dbReference>
<reference evidence="9 10" key="1">
    <citation type="submission" date="2017-10" db="EMBL/GenBank/DDBJ databases">
        <authorList>
            <consortium name="Urmite Genomes"/>
        </authorList>
    </citation>
    <scope>NUCLEOTIDE SEQUENCE [LARGE SCALE GENOMIC DNA]</scope>
    <source>
        <strain evidence="9 10">FB-527</strain>
    </source>
</reference>
<dbReference type="InterPro" id="IPR029060">
    <property type="entry name" value="PIN-like_dom_sf"/>
</dbReference>
<comment type="caution">
    <text evidence="9">The sequence shown here is derived from an EMBL/GenBank/DDBJ whole genome shotgun (WGS) entry which is preliminary data.</text>
</comment>
<feature type="domain" description="PIN" evidence="8">
    <location>
        <begin position="2"/>
        <end position="134"/>
    </location>
</feature>